<accession>A0ABX2B382</accession>
<proteinExistence type="inferred from homology"/>
<dbReference type="EMBL" id="JABKKJ010000008">
    <property type="protein sequence ID" value="NPE25165.1"/>
    <property type="molecule type" value="Genomic_DNA"/>
</dbReference>
<evidence type="ECO:0000259" key="5">
    <source>
        <dbReference type="SMART" id="SM00656"/>
    </source>
</evidence>
<evidence type="ECO:0000256" key="3">
    <source>
        <dbReference type="SAM" id="MobiDB-lite"/>
    </source>
</evidence>
<feature type="region of interest" description="Disordered" evidence="3">
    <location>
        <begin position="819"/>
        <end position="840"/>
    </location>
</feature>
<dbReference type="SUPFAM" id="SSF51126">
    <property type="entry name" value="Pectin lyase-like"/>
    <property type="match status" value="1"/>
</dbReference>
<dbReference type="Pfam" id="PF18283">
    <property type="entry name" value="CBM77"/>
    <property type="match status" value="1"/>
</dbReference>
<dbReference type="Gene3D" id="2.160.20.10">
    <property type="entry name" value="Single-stranded right-handed beta-helix, Pectin lyase-like"/>
    <property type="match status" value="1"/>
</dbReference>
<feature type="chain" id="PRO_5045971866" evidence="4">
    <location>
        <begin position="26"/>
        <end position="959"/>
    </location>
</feature>
<feature type="domain" description="Pectate lyase" evidence="5">
    <location>
        <begin position="447"/>
        <end position="646"/>
    </location>
</feature>
<dbReference type="GO" id="GO:0016829">
    <property type="term" value="F:lyase activity"/>
    <property type="evidence" value="ECO:0007669"/>
    <property type="project" value="UniProtKB-KW"/>
</dbReference>
<dbReference type="InterPro" id="IPR011050">
    <property type="entry name" value="Pectin_lyase_fold/virulence"/>
</dbReference>
<sequence>MKKHTHFIYSLIAGLIMLFATEAGAQTSWTFGTVSDTDKANITADATNWYEDAAQTRYNMFTAIDGPLTANNVELEYAKGLKFKAAAGSSNTNGKIRLNYGKSRLELNGKGIVITIPGLKAGNVVTVSCETAKAAEARGLAQTNLNVKSGFTPATGAQTCEGTVVADGDVTLTTEVGGVNVYSISVSATQGGGDEPGSDPTTYHSVPMNVNMNQALLTATGNDVKYYNTKELNDITIDDVAGTITVRPASGEWEDVFTKNVSNISFAKAIDQGTSGDIENNGIEITEAKGWHEALFVEWKPFTGADSYNVYVKGGQYPDFTKIDDQLVRGYGSYLRADALGLKAGDNYIVKVAPVVGGNEDATKASTASGLKVINFNRDGYAHSNITSGVGAYNNDGTLKANARVIYVTAGNAKTIKMDMDAGGKTETRTGIQDILQAYEKGTETRPLAVRIIGLLKIGDMPTLGSSAEGLQIKGKSQEMNLTIEGVGRDATIHGFGMLIRNSKSVEIRNLAIMRCLDDGLSFDTNNHNVWAHNLDIFYGANKGGDQKKGDGSLDIKGTMHATISNNHFWDTGKTHLNSNGDEVDFVTYRHNWYDHSDSRHPRVRKSQHIHVYNNYFDGVSKYGSGATMGSSLFVEANNYRNCKYPVLMSLQGSDLYGGSNTLGSKGTFSGEEGGVIKVYNNIMQGTYTFIPYGATKYIQKGKEVAAVMDTKQHFDAYMATSRDEKVPSSVSALGGGATYSNFDTASDMYQYTVDDPANVPAQVQGFFGAGRMQHGDVTFTFNNSTEDTNYDINAQLDALIDNYKSSLVKVYGNLGEVTGGGTTGGGTGGGTGSEDPDPTPSETVIAGATVTFNGFTSGSNINGFTITGNLKSGISPKTYNGVTYTTALKMESATNISFTTTEELTITVITDGTSGKRIKFDGTNYTVDANGIVSQKLAAGSHTITKGDSINVYAIIAE</sequence>
<dbReference type="InterPro" id="IPR012334">
    <property type="entry name" value="Pectin_lyas_fold"/>
</dbReference>
<evidence type="ECO:0000256" key="1">
    <source>
        <dbReference type="ARBA" id="ARBA00023239"/>
    </source>
</evidence>
<evidence type="ECO:0000313" key="6">
    <source>
        <dbReference type="EMBL" id="NPE25165.1"/>
    </source>
</evidence>
<keyword evidence="7" id="KW-1185">Reference proteome</keyword>
<dbReference type="RefSeq" id="WP_172344655.1">
    <property type="nucleotide sequence ID" value="NZ_CASYYZ010000092.1"/>
</dbReference>
<comment type="similarity">
    <text evidence="2">Belongs to the polysaccharide lyase 1 family.</text>
</comment>
<dbReference type="InterPro" id="IPR041253">
    <property type="entry name" value="CBM77"/>
</dbReference>
<feature type="signal peptide" evidence="4">
    <location>
        <begin position="1"/>
        <end position="25"/>
    </location>
</feature>
<dbReference type="Pfam" id="PF00544">
    <property type="entry name" value="Pectate_lyase_4"/>
    <property type="match status" value="1"/>
</dbReference>
<keyword evidence="1 2" id="KW-0456">Lyase</keyword>
<reference evidence="6 7" key="1">
    <citation type="submission" date="2020-05" db="EMBL/GenBank/DDBJ databases">
        <title>Distinct polysaccharide utilization as determinants for interspecies competition between intestinal Prevotella spp.</title>
        <authorList>
            <person name="Galvez E.J.C."/>
            <person name="Iljazovic A."/>
            <person name="Strowig T."/>
        </authorList>
    </citation>
    <scope>NUCLEOTIDE SEQUENCE [LARGE SCALE GENOMIC DNA]</scope>
    <source>
        <strain evidence="6 7">PCHR</strain>
    </source>
</reference>
<dbReference type="Proteomes" id="UP000820977">
    <property type="component" value="Unassembled WGS sequence"/>
</dbReference>
<evidence type="ECO:0000256" key="4">
    <source>
        <dbReference type="SAM" id="SignalP"/>
    </source>
</evidence>
<feature type="compositionally biased region" description="Gly residues" evidence="3">
    <location>
        <begin position="819"/>
        <end position="833"/>
    </location>
</feature>
<name>A0ABX2B382_9BACT</name>
<gene>
    <name evidence="6" type="ORF">HPS54_06480</name>
</gene>
<comment type="caution">
    <text evidence="6">The sequence shown here is derived from an EMBL/GenBank/DDBJ whole genome shotgun (WGS) entry which is preliminary data.</text>
</comment>
<dbReference type="PANTHER" id="PTHR31683:SF18">
    <property type="entry name" value="PECTATE LYASE 21-RELATED"/>
    <property type="match status" value="1"/>
</dbReference>
<keyword evidence="2" id="KW-0119">Carbohydrate metabolism</keyword>
<comment type="subcellular location">
    <subcellularLocation>
        <location evidence="2">Secreted</location>
    </subcellularLocation>
</comment>
<evidence type="ECO:0000256" key="2">
    <source>
        <dbReference type="RuleBase" id="RU361173"/>
    </source>
</evidence>
<protein>
    <submittedName>
        <fullName evidence="6">Pectate lyase</fullName>
    </submittedName>
</protein>
<keyword evidence="4" id="KW-0732">Signal</keyword>
<dbReference type="InterPro" id="IPR045032">
    <property type="entry name" value="PEL"/>
</dbReference>
<organism evidence="6 7">
    <name type="scientific">Xylanibacter caecicola</name>
    <dbReference type="NCBI Taxonomy" id="2736294"/>
    <lineage>
        <taxon>Bacteria</taxon>
        <taxon>Pseudomonadati</taxon>
        <taxon>Bacteroidota</taxon>
        <taxon>Bacteroidia</taxon>
        <taxon>Bacteroidales</taxon>
        <taxon>Prevotellaceae</taxon>
        <taxon>Xylanibacter</taxon>
    </lineage>
</organism>
<keyword evidence="2" id="KW-0624">Polysaccharide degradation</keyword>
<keyword evidence="2" id="KW-0964">Secreted</keyword>
<dbReference type="PANTHER" id="PTHR31683">
    <property type="entry name" value="PECTATE LYASE 18-RELATED"/>
    <property type="match status" value="1"/>
</dbReference>
<dbReference type="InterPro" id="IPR002022">
    <property type="entry name" value="Pec_lyase"/>
</dbReference>
<evidence type="ECO:0000313" key="7">
    <source>
        <dbReference type="Proteomes" id="UP000820977"/>
    </source>
</evidence>
<dbReference type="SMART" id="SM00656">
    <property type="entry name" value="Amb_all"/>
    <property type="match status" value="1"/>
</dbReference>